<proteinExistence type="predicted"/>
<organism evidence="2 3">
    <name type="scientific">Parafrankia soli</name>
    <dbReference type="NCBI Taxonomy" id="2599596"/>
    <lineage>
        <taxon>Bacteria</taxon>
        <taxon>Bacillati</taxon>
        <taxon>Actinomycetota</taxon>
        <taxon>Actinomycetes</taxon>
        <taxon>Frankiales</taxon>
        <taxon>Frankiaceae</taxon>
        <taxon>Parafrankia</taxon>
    </lineage>
</organism>
<evidence type="ECO:0000313" key="3">
    <source>
        <dbReference type="Proteomes" id="UP000179769"/>
    </source>
</evidence>
<evidence type="ECO:0000313" key="2">
    <source>
        <dbReference type="EMBL" id="OHV20265.1"/>
    </source>
</evidence>
<protein>
    <recommendedName>
        <fullName evidence="1">Antitoxin FitA-like ribbon-helix-helix domain-containing protein</fullName>
    </recommendedName>
</protein>
<dbReference type="SUPFAM" id="SSF47598">
    <property type="entry name" value="Ribbon-helix-helix"/>
    <property type="match status" value="1"/>
</dbReference>
<gene>
    <name evidence="2" type="ORF">BBK14_08510</name>
</gene>
<feature type="domain" description="Antitoxin FitA-like ribbon-helix-helix" evidence="1">
    <location>
        <begin position="4"/>
        <end position="39"/>
    </location>
</feature>
<sequence>MSTAITVRDVPDETRDELAARAALSGRSLQEYVRSQLIELARRPAAEALLARVRDRKQRVGSRLSVESILGHRDADQR</sequence>
<evidence type="ECO:0000259" key="1">
    <source>
        <dbReference type="Pfam" id="PF22513"/>
    </source>
</evidence>
<reference evidence="3" key="1">
    <citation type="submission" date="2016-07" db="EMBL/GenBank/DDBJ databases">
        <title>Frankia sp. NRRL B-16219 Genome sequencing.</title>
        <authorList>
            <person name="Ghodhbane-Gtari F."/>
            <person name="Swanson E."/>
            <person name="Gueddou A."/>
            <person name="Louati M."/>
            <person name="Nouioui I."/>
            <person name="Hezbri K."/>
            <person name="Abebe-Akele F."/>
            <person name="Simpson S."/>
            <person name="Morris K."/>
            <person name="Thomas K."/>
            <person name="Gtari M."/>
            <person name="Tisa L.S."/>
        </authorList>
    </citation>
    <scope>NUCLEOTIDE SEQUENCE [LARGE SCALE GENOMIC DNA]</scope>
    <source>
        <strain evidence="3">NRRL B-16219</strain>
    </source>
</reference>
<dbReference type="InterPro" id="IPR010985">
    <property type="entry name" value="Ribbon_hlx_hlx"/>
</dbReference>
<accession>A0A1S1PH06</accession>
<dbReference type="InterPro" id="IPR053853">
    <property type="entry name" value="FitA-like_RHH"/>
</dbReference>
<name>A0A1S1PH06_9ACTN</name>
<dbReference type="GO" id="GO:0006355">
    <property type="term" value="P:regulation of DNA-templated transcription"/>
    <property type="evidence" value="ECO:0007669"/>
    <property type="project" value="InterPro"/>
</dbReference>
<dbReference type="Proteomes" id="UP000179769">
    <property type="component" value="Unassembled WGS sequence"/>
</dbReference>
<comment type="caution">
    <text evidence="2">The sequence shown here is derived from an EMBL/GenBank/DDBJ whole genome shotgun (WGS) entry which is preliminary data.</text>
</comment>
<dbReference type="Pfam" id="PF22513">
    <property type="entry name" value="FitA-like_RHH"/>
    <property type="match status" value="1"/>
</dbReference>
<dbReference type="AlphaFoldDB" id="A0A1S1PH06"/>
<dbReference type="RefSeq" id="WP_071066860.1">
    <property type="nucleotide sequence ID" value="NZ_MAXA01000268.1"/>
</dbReference>
<keyword evidence="3" id="KW-1185">Reference proteome</keyword>
<dbReference type="EMBL" id="MAXA01000268">
    <property type="protein sequence ID" value="OHV20265.1"/>
    <property type="molecule type" value="Genomic_DNA"/>
</dbReference>